<evidence type="ECO:0000313" key="2">
    <source>
        <dbReference type="EMBL" id="GIG08257.1"/>
    </source>
</evidence>
<protein>
    <submittedName>
        <fullName evidence="2">Uncharacterized protein</fullName>
    </submittedName>
</protein>
<sequence length="201" mass="20527">MTNGLHSLRGMSMQWLSRFGAVCGIVLALSLGVPGVVEAFTGETTVTSFVVGLGAAFGAPALYAYQLRQADAAGRFGAFAFAVNVIGLGLFTGVGFALNLVLFFLDQAAVAAVLDGPTRWAVLGSAVVFVVGSVLFGVSMFRARVLPRVAAAGYTVSLVLLAAALAPLPDSLLSSAAHVAAAASLVWLSAAVWPVPSTREL</sequence>
<organism evidence="2 3">
    <name type="scientific">Catellatospora coxensis</name>
    <dbReference type="NCBI Taxonomy" id="310354"/>
    <lineage>
        <taxon>Bacteria</taxon>
        <taxon>Bacillati</taxon>
        <taxon>Actinomycetota</taxon>
        <taxon>Actinomycetes</taxon>
        <taxon>Micromonosporales</taxon>
        <taxon>Micromonosporaceae</taxon>
        <taxon>Catellatospora</taxon>
    </lineage>
</organism>
<evidence type="ECO:0000313" key="3">
    <source>
        <dbReference type="Proteomes" id="UP000630887"/>
    </source>
</evidence>
<dbReference type="EMBL" id="BONI01000045">
    <property type="protein sequence ID" value="GIG08257.1"/>
    <property type="molecule type" value="Genomic_DNA"/>
</dbReference>
<feature type="transmembrane region" description="Helical" evidence="1">
    <location>
        <begin position="49"/>
        <end position="67"/>
    </location>
</feature>
<accession>A0A8J3KXR3</accession>
<keyword evidence="3" id="KW-1185">Reference proteome</keyword>
<keyword evidence="1" id="KW-0812">Transmembrane</keyword>
<keyword evidence="1" id="KW-1133">Transmembrane helix</keyword>
<keyword evidence="1" id="KW-0472">Membrane</keyword>
<reference evidence="2 3" key="1">
    <citation type="submission" date="2021-01" db="EMBL/GenBank/DDBJ databases">
        <title>Whole genome shotgun sequence of Catellatospora coxensis NBRC 107359.</title>
        <authorList>
            <person name="Komaki H."/>
            <person name="Tamura T."/>
        </authorList>
    </citation>
    <scope>NUCLEOTIDE SEQUENCE [LARGE SCALE GENOMIC DNA]</scope>
    <source>
        <strain evidence="2 3">NBRC 107359</strain>
    </source>
</reference>
<feature type="transmembrane region" description="Helical" evidence="1">
    <location>
        <begin position="172"/>
        <end position="195"/>
    </location>
</feature>
<name>A0A8J3KXR3_9ACTN</name>
<feature type="transmembrane region" description="Helical" evidence="1">
    <location>
        <begin position="120"/>
        <end position="138"/>
    </location>
</feature>
<feature type="transmembrane region" description="Helical" evidence="1">
    <location>
        <begin position="79"/>
        <end position="105"/>
    </location>
</feature>
<gene>
    <name evidence="2" type="ORF">Cco03nite_49570</name>
</gene>
<feature type="transmembrane region" description="Helical" evidence="1">
    <location>
        <begin position="145"/>
        <end position="166"/>
    </location>
</feature>
<comment type="caution">
    <text evidence="2">The sequence shown here is derived from an EMBL/GenBank/DDBJ whole genome shotgun (WGS) entry which is preliminary data.</text>
</comment>
<proteinExistence type="predicted"/>
<evidence type="ECO:0000256" key="1">
    <source>
        <dbReference type="SAM" id="Phobius"/>
    </source>
</evidence>
<dbReference type="Proteomes" id="UP000630887">
    <property type="component" value="Unassembled WGS sequence"/>
</dbReference>
<dbReference type="AlphaFoldDB" id="A0A8J3KXR3"/>